<evidence type="ECO:0000256" key="3">
    <source>
        <dbReference type="ARBA" id="ARBA00022679"/>
    </source>
</evidence>
<dbReference type="Pfam" id="PF01471">
    <property type="entry name" value="PG_binding_1"/>
    <property type="match status" value="1"/>
</dbReference>
<evidence type="ECO:0000256" key="1">
    <source>
        <dbReference type="ARBA" id="ARBA00004752"/>
    </source>
</evidence>
<dbReference type="SUPFAM" id="SSF141523">
    <property type="entry name" value="L,D-transpeptidase catalytic domain-like"/>
    <property type="match status" value="1"/>
</dbReference>
<evidence type="ECO:0000256" key="4">
    <source>
        <dbReference type="ARBA" id="ARBA00022960"/>
    </source>
</evidence>
<dbReference type="InterPro" id="IPR002477">
    <property type="entry name" value="Peptidoglycan-bd-like"/>
</dbReference>
<dbReference type="Pfam" id="PF03734">
    <property type="entry name" value="YkuD"/>
    <property type="match status" value="1"/>
</dbReference>
<keyword evidence="5 7" id="KW-0573">Peptidoglycan synthesis</keyword>
<sequence length="517" mass="60475">MARLYPLLLLLILMPFQALSANYFERIGWLEKDSHVLRVLQFSKDVENIYHGHNNRFIWFDLQQSTRLEFQLEVIASAGFSPLFSRQLRYLEYYRKSNRWHEYDVLATDTLLLYISYAEQAKLLGYDWFFKSMLYKPLPRLSSSLLQIVTQSITQKQLSELIEAYTPDSSDYQKLLDSYLHVVKFTKLDLPVYTQEGLRGVGEPLDDREILLVRMEMVDVDLSKVRRDIDWYDVTLESAVKEFQRLHGLKDDGVIGSKTLRWLNITPEKRLSILALNAERSRLWPINFDNIIIVNVPGFEMKYWSSGKEVFESKVVVGRRGRPTPLMTIELESLILNPTWNVPWRIMVRDIIPRIKKDPEYLVKENITIVPRWGSKELINPEEIDWQNLRPSSFPYKMTQLSGDNNALGLYKFNTPNRRAIFLHDTPSKELFEEVSRAFSSGCVRVENAEQFASVLLKSQGADMSFVGEDELAANQSIPLKRKVPVHIIYQTAWSEGGKIQYRDDIYRFDRRIHGKI</sequence>
<gene>
    <name evidence="9" type="ORF">EJA03_07505</name>
</gene>
<feature type="active site" description="Proton donor/acceptor" evidence="7">
    <location>
        <position position="424"/>
    </location>
</feature>
<dbReference type="InterPro" id="IPR045380">
    <property type="entry name" value="LD_TPept_scaffold_dom"/>
</dbReference>
<dbReference type="InterPro" id="IPR052905">
    <property type="entry name" value="LD-transpeptidase_YkuD-like"/>
</dbReference>
<dbReference type="PANTHER" id="PTHR41533:SF1">
    <property type="entry name" value="L,D-TRANSPEPTIDASE YCBB-RELATED"/>
    <property type="match status" value="1"/>
</dbReference>
<proteinExistence type="inferred from homology"/>
<dbReference type="AlphaFoldDB" id="A0A3R9FQ32"/>
<dbReference type="InterPro" id="IPR036366">
    <property type="entry name" value="PGBDSf"/>
</dbReference>
<dbReference type="RefSeq" id="WP_125320624.1">
    <property type="nucleotide sequence ID" value="NZ_AP024889.1"/>
</dbReference>
<keyword evidence="4 7" id="KW-0133">Cell shape</keyword>
<dbReference type="InterPro" id="IPR038063">
    <property type="entry name" value="Transpep_catalytic_dom"/>
</dbReference>
<organism evidence="9 10">
    <name type="scientific">Vibrio pectenicida</name>
    <dbReference type="NCBI Taxonomy" id="62763"/>
    <lineage>
        <taxon>Bacteria</taxon>
        <taxon>Pseudomonadati</taxon>
        <taxon>Pseudomonadota</taxon>
        <taxon>Gammaproteobacteria</taxon>
        <taxon>Vibrionales</taxon>
        <taxon>Vibrionaceae</taxon>
        <taxon>Vibrio</taxon>
    </lineage>
</organism>
<evidence type="ECO:0000313" key="9">
    <source>
        <dbReference type="EMBL" id="RSD31668.1"/>
    </source>
</evidence>
<feature type="domain" description="L,D-TPase catalytic" evidence="8">
    <location>
        <begin position="290"/>
        <end position="467"/>
    </location>
</feature>
<keyword evidence="10" id="KW-1185">Reference proteome</keyword>
<dbReference type="PANTHER" id="PTHR41533">
    <property type="entry name" value="L,D-TRANSPEPTIDASE HI_1667-RELATED"/>
    <property type="match status" value="1"/>
</dbReference>
<comment type="caution">
    <text evidence="9">The sequence shown here is derived from an EMBL/GenBank/DDBJ whole genome shotgun (WGS) entry which is preliminary data.</text>
</comment>
<evidence type="ECO:0000256" key="6">
    <source>
        <dbReference type="ARBA" id="ARBA00023316"/>
    </source>
</evidence>
<dbReference type="GO" id="GO:0009252">
    <property type="term" value="P:peptidoglycan biosynthetic process"/>
    <property type="evidence" value="ECO:0007669"/>
    <property type="project" value="UniProtKB-UniPathway"/>
</dbReference>
<name>A0A3R9FQ32_9VIBR</name>
<dbReference type="GO" id="GO:0016740">
    <property type="term" value="F:transferase activity"/>
    <property type="evidence" value="ECO:0007669"/>
    <property type="project" value="UniProtKB-KW"/>
</dbReference>
<dbReference type="Gene3D" id="1.10.101.10">
    <property type="entry name" value="PGBD-like superfamily/PGBD"/>
    <property type="match status" value="1"/>
</dbReference>
<dbReference type="GO" id="GO:0008360">
    <property type="term" value="P:regulation of cell shape"/>
    <property type="evidence" value="ECO:0007669"/>
    <property type="project" value="UniProtKB-UniRule"/>
</dbReference>
<accession>A0A3R9FQ32</accession>
<dbReference type="InterPro" id="IPR005490">
    <property type="entry name" value="LD_TPept_cat_dom"/>
</dbReference>
<dbReference type="Gene3D" id="2.40.440.10">
    <property type="entry name" value="L,D-transpeptidase catalytic domain-like"/>
    <property type="match status" value="1"/>
</dbReference>
<keyword evidence="3" id="KW-0808">Transferase</keyword>
<evidence type="ECO:0000256" key="7">
    <source>
        <dbReference type="PROSITE-ProRule" id="PRU01373"/>
    </source>
</evidence>
<dbReference type="UniPathway" id="UPA00219"/>
<dbReference type="CDD" id="cd16913">
    <property type="entry name" value="YkuD_like"/>
    <property type="match status" value="1"/>
</dbReference>
<dbReference type="GO" id="GO:0071555">
    <property type="term" value="P:cell wall organization"/>
    <property type="evidence" value="ECO:0007669"/>
    <property type="project" value="UniProtKB-UniRule"/>
</dbReference>
<evidence type="ECO:0000259" key="8">
    <source>
        <dbReference type="PROSITE" id="PS52029"/>
    </source>
</evidence>
<evidence type="ECO:0000313" key="10">
    <source>
        <dbReference type="Proteomes" id="UP000269041"/>
    </source>
</evidence>
<dbReference type="EMBL" id="RSFA01000025">
    <property type="protein sequence ID" value="RSD31668.1"/>
    <property type="molecule type" value="Genomic_DNA"/>
</dbReference>
<evidence type="ECO:0000256" key="5">
    <source>
        <dbReference type="ARBA" id="ARBA00022984"/>
    </source>
</evidence>
<evidence type="ECO:0000256" key="2">
    <source>
        <dbReference type="ARBA" id="ARBA00005992"/>
    </source>
</evidence>
<dbReference type="Pfam" id="PF20142">
    <property type="entry name" value="Scaffold"/>
    <property type="match status" value="1"/>
</dbReference>
<dbReference type="SUPFAM" id="SSF53955">
    <property type="entry name" value="Lysozyme-like"/>
    <property type="match status" value="1"/>
</dbReference>
<dbReference type="OrthoDB" id="9778545at2"/>
<keyword evidence="6 7" id="KW-0961">Cell wall biogenesis/degradation</keyword>
<comment type="similarity">
    <text evidence="2">Belongs to the YkuD family.</text>
</comment>
<feature type="active site" description="Nucleophile" evidence="7">
    <location>
        <position position="443"/>
    </location>
</feature>
<dbReference type="GO" id="GO:0004180">
    <property type="term" value="F:carboxypeptidase activity"/>
    <property type="evidence" value="ECO:0007669"/>
    <property type="project" value="UniProtKB-ARBA"/>
</dbReference>
<dbReference type="InterPro" id="IPR023346">
    <property type="entry name" value="Lysozyme-like_dom_sf"/>
</dbReference>
<protein>
    <submittedName>
        <fullName evidence="9">Murein L,D-transpeptidase</fullName>
    </submittedName>
</protein>
<comment type="pathway">
    <text evidence="1 7">Cell wall biogenesis; peptidoglycan biosynthesis.</text>
</comment>
<reference evidence="9 10" key="1">
    <citation type="submission" date="2018-12" db="EMBL/GenBank/DDBJ databases">
        <title>Genomic taxonomy of the Vibrionaceae family.</title>
        <authorList>
            <person name="Gomez-Gil B."/>
            <person name="Enciso-Ibarra K."/>
        </authorList>
    </citation>
    <scope>NUCLEOTIDE SEQUENCE [LARGE SCALE GENOMIC DNA]</scope>
    <source>
        <strain evidence="9 10">CAIM 594</strain>
    </source>
</reference>
<dbReference type="PROSITE" id="PS52029">
    <property type="entry name" value="LD_TPASE"/>
    <property type="match status" value="1"/>
</dbReference>
<dbReference type="Proteomes" id="UP000269041">
    <property type="component" value="Unassembled WGS sequence"/>
</dbReference>